<reference evidence="3" key="1">
    <citation type="journal article" date="2019" name="Int. J. Syst. Evol. Microbiol.">
        <title>The Global Catalogue of Microorganisms (GCM) 10K type strain sequencing project: providing services to taxonomists for standard genome sequencing and annotation.</title>
        <authorList>
            <consortium name="The Broad Institute Genomics Platform"/>
            <consortium name="The Broad Institute Genome Sequencing Center for Infectious Disease"/>
            <person name="Wu L."/>
            <person name="Ma J."/>
        </authorList>
    </citation>
    <scope>NUCLEOTIDE SEQUENCE [LARGE SCALE GENOMIC DNA]</scope>
    <source>
        <strain evidence="3">JCM 18081</strain>
    </source>
</reference>
<sequence length="224" mass="24158">MTRPVLVLEMAGLTRRSVARVPRLAALRATGFEARWEAEPGPRPWWEASGRHGGRSTVWVVGPGTTASAADRADLSARHPAGDGAGTGDGADTGESADRVRRAVTAARQLLRTCRPGLALVRLPFPAGRPLELDRLIAPLLDDARDLAAAVVVIGAGRGAFALCSERRATRDLVSPADVPDLLAELARPDLAPDRHRRTHPERYRCPWCTVRRTPADLPGRTLR</sequence>
<dbReference type="RefSeq" id="WP_345620146.1">
    <property type="nucleotide sequence ID" value="NZ_BAABIG010000025.1"/>
</dbReference>
<keyword evidence="3" id="KW-1185">Reference proteome</keyword>
<organism evidence="2 3">
    <name type="scientific">Streptomyces ziwulingensis</name>
    <dbReference type="NCBI Taxonomy" id="1045501"/>
    <lineage>
        <taxon>Bacteria</taxon>
        <taxon>Bacillati</taxon>
        <taxon>Actinomycetota</taxon>
        <taxon>Actinomycetes</taxon>
        <taxon>Kitasatosporales</taxon>
        <taxon>Streptomycetaceae</taxon>
        <taxon>Streptomyces</taxon>
    </lineage>
</organism>
<accession>A0ABP9BVC6</accession>
<proteinExistence type="predicted"/>
<evidence type="ECO:0000313" key="2">
    <source>
        <dbReference type="EMBL" id="GAA4800192.1"/>
    </source>
</evidence>
<evidence type="ECO:0000313" key="3">
    <source>
        <dbReference type="Proteomes" id="UP001501265"/>
    </source>
</evidence>
<evidence type="ECO:0000256" key="1">
    <source>
        <dbReference type="SAM" id="MobiDB-lite"/>
    </source>
</evidence>
<gene>
    <name evidence="2" type="ORF">GCM10023220_30710</name>
</gene>
<protein>
    <submittedName>
        <fullName evidence="2">Uncharacterized protein</fullName>
    </submittedName>
</protein>
<feature type="region of interest" description="Disordered" evidence="1">
    <location>
        <begin position="71"/>
        <end position="97"/>
    </location>
</feature>
<dbReference type="EMBL" id="BAABIG010000025">
    <property type="protein sequence ID" value="GAA4800192.1"/>
    <property type="molecule type" value="Genomic_DNA"/>
</dbReference>
<feature type="compositionally biased region" description="Basic and acidic residues" evidence="1">
    <location>
        <begin position="71"/>
        <end position="81"/>
    </location>
</feature>
<comment type="caution">
    <text evidence="2">The sequence shown here is derived from an EMBL/GenBank/DDBJ whole genome shotgun (WGS) entry which is preliminary data.</text>
</comment>
<name>A0ABP9BVC6_9ACTN</name>
<dbReference type="Proteomes" id="UP001501265">
    <property type="component" value="Unassembled WGS sequence"/>
</dbReference>